<dbReference type="EMBL" id="JBHULR010000003">
    <property type="protein sequence ID" value="MFD2547158.1"/>
    <property type="molecule type" value="Genomic_DNA"/>
</dbReference>
<reference evidence="2" key="1">
    <citation type="journal article" date="2019" name="Int. J. Syst. Evol. Microbiol.">
        <title>The Global Catalogue of Microorganisms (GCM) 10K type strain sequencing project: providing services to taxonomists for standard genome sequencing and annotation.</title>
        <authorList>
            <consortium name="The Broad Institute Genomics Platform"/>
            <consortium name="The Broad Institute Genome Sequencing Center for Infectious Disease"/>
            <person name="Wu L."/>
            <person name="Ma J."/>
        </authorList>
    </citation>
    <scope>NUCLEOTIDE SEQUENCE [LARGE SCALE GENOMIC DNA]</scope>
    <source>
        <strain evidence="2">KCTC 42662</strain>
    </source>
</reference>
<protein>
    <submittedName>
        <fullName evidence="1">Uncharacterized protein</fullName>
    </submittedName>
</protein>
<organism evidence="1 2">
    <name type="scientific">Sphingobacterium suaedae</name>
    <dbReference type="NCBI Taxonomy" id="1686402"/>
    <lineage>
        <taxon>Bacteria</taxon>
        <taxon>Pseudomonadati</taxon>
        <taxon>Bacteroidota</taxon>
        <taxon>Sphingobacteriia</taxon>
        <taxon>Sphingobacteriales</taxon>
        <taxon>Sphingobacteriaceae</taxon>
        <taxon>Sphingobacterium</taxon>
    </lineage>
</organism>
<gene>
    <name evidence="1" type="ORF">ACFSR5_05800</name>
</gene>
<evidence type="ECO:0000313" key="1">
    <source>
        <dbReference type="EMBL" id="MFD2547158.1"/>
    </source>
</evidence>
<name>A0ABW5KGC8_9SPHI</name>
<dbReference type="Proteomes" id="UP001597545">
    <property type="component" value="Unassembled WGS sequence"/>
</dbReference>
<accession>A0ABW5KGC8</accession>
<comment type="caution">
    <text evidence="1">The sequence shown here is derived from an EMBL/GenBank/DDBJ whole genome shotgun (WGS) entry which is preliminary data.</text>
</comment>
<sequence>MKKKFSYHVLPRYAAVTTISLVHGQARIVLSNLERMPNPITRGKDTRDVWHQQA</sequence>
<keyword evidence="2" id="KW-1185">Reference proteome</keyword>
<dbReference type="RefSeq" id="WP_380901644.1">
    <property type="nucleotide sequence ID" value="NZ_JBHUEG010000007.1"/>
</dbReference>
<evidence type="ECO:0000313" key="2">
    <source>
        <dbReference type="Proteomes" id="UP001597545"/>
    </source>
</evidence>
<proteinExistence type="predicted"/>